<accession>A0AAE3R107</accession>
<evidence type="ECO:0000313" key="3">
    <source>
        <dbReference type="EMBL" id="MDJ1501140.1"/>
    </source>
</evidence>
<dbReference type="SUPFAM" id="SSF53474">
    <property type="entry name" value="alpha/beta-Hydrolases"/>
    <property type="match status" value="1"/>
</dbReference>
<dbReference type="InterPro" id="IPR029058">
    <property type="entry name" value="AB_hydrolase_fold"/>
</dbReference>
<name>A0AAE3R107_9BACT</name>
<dbReference type="Proteomes" id="UP001232063">
    <property type="component" value="Unassembled WGS sequence"/>
</dbReference>
<dbReference type="AlphaFoldDB" id="A0AAE3R107"/>
<organism evidence="3 4">
    <name type="scientific">Xanthocytophaga agilis</name>
    <dbReference type="NCBI Taxonomy" id="3048010"/>
    <lineage>
        <taxon>Bacteria</taxon>
        <taxon>Pseudomonadati</taxon>
        <taxon>Bacteroidota</taxon>
        <taxon>Cytophagia</taxon>
        <taxon>Cytophagales</taxon>
        <taxon>Rhodocytophagaceae</taxon>
        <taxon>Xanthocytophaga</taxon>
    </lineage>
</organism>
<evidence type="ECO:0000256" key="1">
    <source>
        <dbReference type="ARBA" id="ARBA00006499"/>
    </source>
</evidence>
<dbReference type="Gene3D" id="3.40.50.1820">
    <property type="entry name" value="alpha/beta hydrolase"/>
    <property type="match status" value="1"/>
</dbReference>
<dbReference type="GO" id="GO:0052689">
    <property type="term" value="F:carboxylic ester hydrolase activity"/>
    <property type="evidence" value="ECO:0007669"/>
    <property type="project" value="TreeGrafter"/>
</dbReference>
<dbReference type="EMBL" id="JASJOU010000003">
    <property type="protein sequence ID" value="MDJ1501140.1"/>
    <property type="molecule type" value="Genomic_DNA"/>
</dbReference>
<dbReference type="InterPro" id="IPR050565">
    <property type="entry name" value="LYPA1-2/EST-like"/>
</dbReference>
<evidence type="ECO:0000259" key="2">
    <source>
        <dbReference type="Pfam" id="PF02230"/>
    </source>
</evidence>
<dbReference type="RefSeq" id="WP_314003533.1">
    <property type="nucleotide sequence ID" value="NZ_JASJOU010000003.1"/>
</dbReference>
<dbReference type="PANTHER" id="PTHR10655">
    <property type="entry name" value="LYSOPHOSPHOLIPASE-RELATED"/>
    <property type="match status" value="1"/>
</dbReference>
<sequence>MIHQTKNYLKSGASLLDAEKVMIMIHGRGSTAQNIMSLSSYFSQPHMSFLAPQATDNTWYPYSFLMPIEQNEPYLSSALESVGGIVEQALANGIRSENIYLLGFSQGACLALEFVARNARQYGGVFGLSGGLIGPSGTPRDYTGSLEGTPIFLGCSDVDSHIPKDRVLESAEVFERMGAQVTTKLYPNMPHTIIEDEIKIVNTILNSSNAVKPTV</sequence>
<evidence type="ECO:0000313" key="4">
    <source>
        <dbReference type="Proteomes" id="UP001232063"/>
    </source>
</evidence>
<dbReference type="PANTHER" id="PTHR10655:SF70">
    <property type="entry name" value="PHOSPHOLIPASE_CARBOXYLESTERASE_THIOESTERASE DOMAIN-CONTAINING PROTEIN"/>
    <property type="match status" value="1"/>
</dbReference>
<comment type="caution">
    <text evidence="3">The sequence shown here is derived from an EMBL/GenBank/DDBJ whole genome shotgun (WGS) entry which is preliminary data.</text>
</comment>
<dbReference type="GO" id="GO:0008474">
    <property type="term" value="F:palmitoyl-(protein) hydrolase activity"/>
    <property type="evidence" value="ECO:0007669"/>
    <property type="project" value="TreeGrafter"/>
</dbReference>
<dbReference type="GO" id="GO:0005737">
    <property type="term" value="C:cytoplasm"/>
    <property type="evidence" value="ECO:0007669"/>
    <property type="project" value="TreeGrafter"/>
</dbReference>
<dbReference type="Pfam" id="PF02230">
    <property type="entry name" value="Abhydrolase_2"/>
    <property type="match status" value="1"/>
</dbReference>
<keyword evidence="4" id="KW-1185">Reference proteome</keyword>
<feature type="domain" description="Phospholipase/carboxylesterase/thioesterase" evidence="2">
    <location>
        <begin position="18"/>
        <end position="207"/>
    </location>
</feature>
<dbReference type="InterPro" id="IPR003140">
    <property type="entry name" value="PLipase/COase/thioEstase"/>
</dbReference>
<protein>
    <submittedName>
        <fullName evidence="3">Phospholipase</fullName>
    </submittedName>
</protein>
<gene>
    <name evidence="3" type="ORF">QNI22_10800</name>
</gene>
<proteinExistence type="inferred from homology"/>
<comment type="similarity">
    <text evidence="1">Belongs to the AB hydrolase superfamily. AB hydrolase 2 family.</text>
</comment>
<reference evidence="3" key="1">
    <citation type="submission" date="2023-05" db="EMBL/GenBank/DDBJ databases">
        <authorList>
            <person name="Zhang X."/>
        </authorList>
    </citation>
    <scope>NUCLEOTIDE SEQUENCE</scope>
    <source>
        <strain evidence="3">BD1B2-1</strain>
    </source>
</reference>